<protein>
    <submittedName>
        <fullName evidence="2">ABC-2 type transport system permease protein</fullName>
    </submittedName>
</protein>
<keyword evidence="1" id="KW-1133">Transmembrane helix</keyword>
<organism evidence="2 3">
    <name type="scientific">Bacillus chungangensis</name>
    <dbReference type="NCBI Taxonomy" id="587633"/>
    <lineage>
        <taxon>Bacteria</taxon>
        <taxon>Bacillati</taxon>
        <taxon>Bacillota</taxon>
        <taxon>Bacilli</taxon>
        <taxon>Bacillales</taxon>
        <taxon>Bacillaceae</taxon>
        <taxon>Bacillus</taxon>
    </lineage>
</organism>
<keyword evidence="1" id="KW-0472">Membrane</keyword>
<gene>
    <name evidence="2" type="ORF">J2S08_002462</name>
</gene>
<reference evidence="2 3" key="1">
    <citation type="submission" date="2023-07" db="EMBL/GenBank/DDBJ databases">
        <title>Genomic Encyclopedia of Type Strains, Phase IV (KMG-IV): sequencing the most valuable type-strain genomes for metagenomic binning, comparative biology and taxonomic classification.</title>
        <authorList>
            <person name="Goeker M."/>
        </authorList>
    </citation>
    <scope>NUCLEOTIDE SEQUENCE [LARGE SCALE GENOMIC DNA]</scope>
    <source>
        <strain evidence="2 3">DSM 23837</strain>
    </source>
</reference>
<dbReference type="RefSeq" id="WP_307229889.1">
    <property type="nucleotide sequence ID" value="NZ_JAUSTT010000014.1"/>
</dbReference>
<proteinExistence type="predicted"/>
<keyword evidence="3" id="KW-1185">Reference proteome</keyword>
<feature type="transmembrane region" description="Helical" evidence="1">
    <location>
        <begin position="53"/>
        <end position="74"/>
    </location>
</feature>
<sequence length="245" mass="28066">MHKVLGFFLLNIKMIFAEKIAFVWSIIFPVFIALLVQKSMLDSLTDPNELIKYFGWFWVFIIISTFLNGVGLQAARLREYGLLKTYTLIAGNKYIFIFGMLLTQIVFCSVSLLLFTFIISSIYNVFSLKLVIVPLIGMLLALPFGLATLSLANLPVQYNNLTTIVNIFIYPIFLVAVSFHSSEFYLLKLFNPYKLIYEMTMTFANGLHILQYNGFHIGIFFVSLFYLAIGIVSLRKLNLLSVIQR</sequence>
<evidence type="ECO:0000313" key="2">
    <source>
        <dbReference type="EMBL" id="MDQ0176604.1"/>
    </source>
</evidence>
<feature type="transmembrane region" description="Helical" evidence="1">
    <location>
        <begin position="94"/>
        <end position="119"/>
    </location>
</feature>
<name>A0ABT9WTI1_9BACI</name>
<feature type="transmembrane region" description="Helical" evidence="1">
    <location>
        <begin position="131"/>
        <end position="152"/>
    </location>
</feature>
<comment type="caution">
    <text evidence="2">The sequence shown here is derived from an EMBL/GenBank/DDBJ whole genome shotgun (WGS) entry which is preliminary data.</text>
</comment>
<evidence type="ECO:0000313" key="3">
    <source>
        <dbReference type="Proteomes" id="UP001223586"/>
    </source>
</evidence>
<keyword evidence="1" id="KW-0812">Transmembrane</keyword>
<feature type="transmembrane region" description="Helical" evidence="1">
    <location>
        <begin position="164"/>
        <end position="187"/>
    </location>
</feature>
<dbReference type="EMBL" id="JAUSTT010000014">
    <property type="protein sequence ID" value="MDQ0176604.1"/>
    <property type="molecule type" value="Genomic_DNA"/>
</dbReference>
<feature type="transmembrane region" description="Helical" evidence="1">
    <location>
        <begin position="215"/>
        <end position="234"/>
    </location>
</feature>
<evidence type="ECO:0000256" key="1">
    <source>
        <dbReference type="SAM" id="Phobius"/>
    </source>
</evidence>
<dbReference type="Proteomes" id="UP001223586">
    <property type="component" value="Unassembled WGS sequence"/>
</dbReference>
<accession>A0ABT9WTI1</accession>
<feature type="transmembrane region" description="Helical" evidence="1">
    <location>
        <begin position="21"/>
        <end position="41"/>
    </location>
</feature>